<evidence type="ECO:0000259" key="4">
    <source>
        <dbReference type="Pfam" id="PF13364"/>
    </source>
</evidence>
<dbReference type="Pfam" id="PF13364">
    <property type="entry name" value="BetaGal_ABD2"/>
    <property type="match status" value="1"/>
</dbReference>
<organism evidence="5 6">
    <name type="scientific">Somion occarium</name>
    <dbReference type="NCBI Taxonomy" id="3059160"/>
    <lineage>
        <taxon>Eukaryota</taxon>
        <taxon>Fungi</taxon>
        <taxon>Dikarya</taxon>
        <taxon>Basidiomycota</taxon>
        <taxon>Agaricomycotina</taxon>
        <taxon>Agaricomycetes</taxon>
        <taxon>Polyporales</taxon>
        <taxon>Cerrenaceae</taxon>
        <taxon>Somion</taxon>
    </lineage>
</organism>
<dbReference type="SUPFAM" id="SSF49785">
    <property type="entry name" value="Galactose-binding domain-like"/>
    <property type="match status" value="1"/>
</dbReference>
<evidence type="ECO:0000256" key="2">
    <source>
        <dbReference type="ARBA" id="ARBA00023295"/>
    </source>
</evidence>
<reference evidence="6" key="1">
    <citation type="submission" date="2024-04" db="EMBL/GenBank/DDBJ databases">
        <authorList>
            <person name="Shaw F."/>
            <person name="Minotto A."/>
        </authorList>
    </citation>
    <scope>NUCLEOTIDE SEQUENCE [LARGE SCALE GENOMIC DNA]</scope>
</reference>
<gene>
    <name evidence="5" type="ORF">GFSPODELE1_LOCUS2084</name>
</gene>
<dbReference type="InterPro" id="IPR025300">
    <property type="entry name" value="BetaGal_jelly_roll_dom"/>
</dbReference>
<dbReference type="Gene3D" id="2.60.120.260">
    <property type="entry name" value="Galactose-binding domain-like"/>
    <property type="match status" value="2"/>
</dbReference>
<evidence type="ECO:0000313" key="6">
    <source>
        <dbReference type="Proteomes" id="UP001497453"/>
    </source>
</evidence>
<proteinExistence type="predicted"/>
<keyword evidence="1" id="KW-0378">Hydrolase</keyword>
<evidence type="ECO:0000256" key="3">
    <source>
        <dbReference type="SAM" id="Phobius"/>
    </source>
</evidence>
<evidence type="ECO:0000256" key="1">
    <source>
        <dbReference type="ARBA" id="ARBA00022801"/>
    </source>
</evidence>
<dbReference type="Proteomes" id="UP001497453">
    <property type="component" value="Chromosome 10"/>
</dbReference>
<feature type="transmembrane region" description="Helical" evidence="3">
    <location>
        <begin position="43"/>
        <end position="64"/>
    </location>
</feature>
<accession>A0ABP1CUA5</accession>
<keyword evidence="3" id="KW-0812">Transmembrane</keyword>
<protein>
    <recommendedName>
        <fullName evidence="4">Beta-galactosidase jelly roll domain-containing protein</fullName>
    </recommendedName>
</protein>
<keyword evidence="3" id="KW-1133">Transmembrane helix</keyword>
<keyword evidence="2" id="KW-0326">Glycosidase</keyword>
<dbReference type="EMBL" id="OZ037953">
    <property type="protein sequence ID" value="CAL1698287.1"/>
    <property type="molecule type" value="Genomic_DNA"/>
</dbReference>
<keyword evidence="3" id="KW-0472">Membrane</keyword>
<dbReference type="InterPro" id="IPR008979">
    <property type="entry name" value="Galactose-bd-like_sf"/>
</dbReference>
<name>A0ABP1CUA5_9APHY</name>
<feature type="domain" description="Beta-galactosidase jelly roll" evidence="4">
    <location>
        <begin position="186"/>
        <end position="270"/>
    </location>
</feature>
<sequence>MTRGSSCTRENFILSVFPFPTSGWIFSRRWLQLVSMVLAFTFIRAYQIPLLVYLTSMTGVLYSLSSTLRNLSSSSFAQFIPMLSDELNFLFTYTHALTGPYVSIPQKSSDAVYTFPEGSVHPGQDNVITIDNMGDDEDDSEKSPRGITGFKLNNRTFSTWKVQGKFGGYLESGYPDKVRGVLNEGGLFEKAGVGFFVTTFDLFLPQREDIFVSFQFDETKQPYRAILFVNGWHFGKRIANAGPRMKFPVPQGILNYTGRNTVAVVLLALEDTVVPFQSTTHLGDVGFPPDDDPADLLGQLNP</sequence>
<evidence type="ECO:0000313" key="5">
    <source>
        <dbReference type="EMBL" id="CAL1698287.1"/>
    </source>
</evidence>
<keyword evidence="6" id="KW-1185">Reference proteome</keyword>